<dbReference type="PROSITE" id="PS50850">
    <property type="entry name" value="MFS"/>
    <property type="match status" value="1"/>
</dbReference>
<feature type="transmembrane region" description="Helical" evidence="7">
    <location>
        <begin position="241"/>
        <end position="259"/>
    </location>
</feature>
<gene>
    <name evidence="9" type="ORF">Rsub_07992</name>
</gene>
<dbReference type="PANTHER" id="PTHR23502">
    <property type="entry name" value="MAJOR FACILITATOR SUPERFAMILY"/>
    <property type="match status" value="1"/>
</dbReference>
<organism evidence="9 10">
    <name type="scientific">Raphidocelis subcapitata</name>
    <dbReference type="NCBI Taxonomy" id="307507"/>
    <lineage>
        <taxon>Eukaryota</taxon>
        <taxon>Viridiplantae</taxon>
        <taxon>Chlorophyta</taxon>
        <taxon>core chlorophytes</taxon>
        <taxon>Chlorophyceae</taxon>
        <taxon>CS clade</taxon>
        <taxon>Sphaeropleales</taxon>
        <taxon>Selenastraceae</taxon>
        <taxon>Raphidocelis</taxon>
    </lineage>
</organism>
<evidence type="ECO:0000256" key="6">
    <source>
        <dbReference type="SAM" id="MobiDB-lite"/>
    </source>
</evidence>
<dbReference type="InterPro" id="IPR011701">
    <property type="entry name" value="MFS"/>
</dbReference>
<feature type="transmembrane region" description="Helical" evidence="7">
    <location>
        <begin position="437"/>
        <end position="456"/>
    </location>
</feature>
<dbReference type="InterPro" id="IPR020846">
    <property type="entry name" value="MFS_dom"/>
</dbReference>
<keyword evidence="10" id="KW-1185">Reference proteome</keyword>
<evidence type="ECO:0000256" key="3">
    <source>
        <dbReference type="ARBA" id="ARBA00022692"/>
    </source>
</evidence>
<keyword evidence="3 7" id="KW-0812">Transmembrane</keyword>
<proteinExistence type="predicted"/>
<dbReference type="STRING" id="307507.A0A2V0PAC8"/>
<feature type="region of interest" description="Disordered" evidence="6">
    <location>
        <begin position="1"/>
        <end position="78"/>
    </location>
</feature>
<evidence type="ECO:0000256" key="2">
    <source>
        <dbReference type="ARBA" id="ARBA00022448"/>
    </source>
</evidence>
<protein>
    <submittedName>
        <fullName evidence="9">MFS general substrate transporter</fullName>
    </submittedName>
</protein>
<dbReference type="GO" id="GO:0005886">
    <property type="term" value="C:plasma membrane"/>
    <property type="evidence" value="ECO:0007669"/>
    <property type="project" value="TreeGrafter"/>
</dbReference>
<dbReference type="GO" id="GO:0022857">
    <property type="term" value="F:transmembrane transporter activity"/>
    <property type="evidence" value="ECO:0007669"/>
    <property type="project" value="InterPro"/>
</dbReference>
<keyword evidence="4 7" id="KW-1133">Transmembrane helix</keyword>
<keyword evidence="2" id="KW-0813">Transport</keyword>
<evidence type="ECO:0000256" key="4">
    <source>
        <dbReference type="ARBA" id="ARBA00022989"/>
    </source>
</evidence>
<dbReference type="InterPro" id="IPR036259">
    <property type="entry name" value="MFS_trans_sf"/>
</dbReference>
<dbReference type="EMBL" id="BDRX01000056">
    <property type="protein sequence ID" value="GBF94820.1"/>
    <property type="molecule type" value="Genomic_DNA"/>
</dbReference>
<accession>A0A2V0PAC8</accession>
<feature type="domain" description="Major facilitator superfamily (MFS) profile" evidence="8">
    <location>
        <begin position="146"/>
        <end position="555"/>
    </location>
</feature>
<comment type="subcellular location">
    <subcellularLocation>
        <location evidence="1">Membrane</location>
        <topology evidence="1">Multi-pass membrane protein</topology>
    </subcellularLocation>
</comment>
<feature type="transmembrane region" description="Helical" evidence="7">
    <location>
        <begin position="362"/>
        <end position="385"/>
    </location>
</feature>
<feature type="transmembrane region" description="Helical" evidence="7">
    <location>
        <begin position="213"/>
        <end position="235"/>
    </location>
</feature>
<feature type="transmembrane region" description="Helical" evidence="7">
    <location>
        <begin position="298"/>
        <end position="319"/>
    </location>
</feature>
<dbReference type="AlphaFoldDB" id="A0A2V0PAC8"/>
<feature type="transmembrane region" description="Helical" evidence="7">
    <location>
        <begin position="144"/>
        <end position="160"/>
    </location>
</feature>
<dbReference type="InParanoid" id="A0A2V0PAC8"/>
<dbReference type="Gene3D" id="1.20.1720.10">
    <property type="entry name" value="Multidrug resistance protein D"/>
    <property type="match status" value="1"/>
</dbReference>
<dbReference type="PANTHER" id="PTHR23502:SF132">
    <property type="entry name" value="POLYAMINE TRANSPORTER 2-RELATED"/>
    <property type="match status" value="1"/>
</dbReference>
<feature type="transmembrane region" description="Helical" evidence="7">
    <location>
        <begin position="530"/>
        <end position="554"/>
    </location>
</feature>
<evidence type="ECO:0000259" key="8">
    <source>
        <dbReference type="PROSITE" id="PS50850"/>
    </source>
</evidence>
<dbReference type="OrthoDB" id="2441642at2759"/>
<dbReference type="Proteomes" id="UP000247498">
    <property type="component" value="Unassembled WGS sequence"/>
</dbReference>
<name>A0A2V0PAC8_9CHLO</name>
<evidence type="ECO:0000256" key="5">
    <source>
        <dbReference type="ARBA" id="ARBA00023136"/>
    </source>
</evidence>
<feature type="transmembrane region" description="Helical" evidence="7">
    <location>
        <begin position="496"/>
        <end position="518"/>
    </location>
</feature>
<evidence type="ECO:0000313" key="10">
    <source>
        <dbReference type="Proteomes" id="UP000247498"/>
    </source>
</evidence>
<feature type="compositionally biased region" description="Pro residues" evidence="6">
    <location>
        <begin position="1"/>
        <end position="12"/>
    </location>
</feature>
<feature type="compositionally biased region" description="Low complexity" evidence="6">
    <location>
        <begin position="49"/>
        <end position="61"/>
    </location>
</feature>
<sequence length="590" mass="61504">MQRGPPPLPLPPGFQEELDMRRQRIDGLQPPPADAADAGDVDAPRARAADTAAAAAAAEPRLPQSTKPAGAKARRGPDAADDIAVHAVAAPDAAAPLFEGSDAPSDDGAAARAALGGQSTTWEMGSFVGRQRSIYDSWTMPKRYTLLGLMSFATFLVPFSDTVYLPAMAVIEKDLKTTSTLMASTIAVYMFVVGLSALVWGPFADRYGRRRTLLIASSIFTAVSVACIFSVNIAMLIALRALQGGAVSAMMVSSNAVLADSWEPAQRGKAMGIFMIPTLVGPIAGPLLGGALSQGLGWRSTFAAMAICGGAIFLALLFFMEERIRTAEGDLAASSIQEASHIPEPVFRAPWKPLRYLIEPAIFPHAAVTFLLYASMFSALIVLPNVLAHAPYNLSEAMIGVANVPLGVGCFIVGPFGGRWADAGARRWNSSPAGRMVPGLMSAVLVFPLSMVVYAWTLGLHMHLALPLTASFFMGASICTFFPGVMSYVSILKQHAAAAAGGAVQAMMFICGGVFIQITPPAMAALGLGTWLTLLTGVVLFTSAISALLTWGALRRGSMEQLPVSGGGGAPAPATAAKLADADGAPVLKA</sequence>
<evidence type="ECO:0000256" key="1">
    <source>
        <dbReference type="ARBA" id="ARBA00004141"/>
    </source>
</evidence>
<dbReference type="Pfam" id="PF07690">
    <property type="entry name" value="MFS_1"/>
    <property type="match status" value="1"/>
</dbReference>
<comment type="caution">
    <text evidence="9">The sequence shown here is derived from an EMBL/GenBank/DDBJ whole genome shotgun (WGS) entry which is preliminary data.</text>
</comment>
<feature type="transmembrane region" description="Helical" evidence="7">
    <location>
        <begin position="180"/>
        <end position="201"/>
    </location>
</feature>
<feature type="transmembrane region" description="Helical" evidence="7">
    <location>
        <begin position="468"/>
        <end position="489"/>
    </location>
</feature>
<dbReference type="SUPFAM" id="SSF103473">
    <property type="entry name" value="MFS general substrate transporter"/>
    <property type="match status" value="1"/>
</dbReference>
<feature type="transmembrane region" description="Helical" evidence="7">
    <location>
        <begin position="271"/>
        <end position="292"/>
    </location>
</feature>
<evidence type="ECO:0000256" key="7">
    <source>
        <dbReference type="SAM" id="Phobius"/>
    </source>
</evidence>
<feature type="transmembrane region" description="Helical" evidence="7">
    <location>
        <begin position="397"/>
        <end position="416"/>
    </location>
</feature>
<reference evidence="9 10" key="1">
    <citation type="journal article" date="2018" name="Sci. Rep.">
        <title>Raphidocelis subcapitata (=Pseudokirchneriella subcapitata) provides an insight into genome evolution and environmental adaptations in the Sphaeropleales.</title>
        <authorList>
            <person name="Suzuki S."/>
            <person name="Yamaguchi H."/>
            <person name="Nakajima N."/>
            <person name="Kawachi M."/>
        </authorList>
    </citation>
    <scope>NUCLEOTIDE SEQUENCE [LARGE SCALE GENOMIC DNA]</scope>
    <source>
        <strain evidence="9 10">NIES-35</strain>
    </source>
</reference>
<evidence type="ECO:0000313" key="9">
    <source>
        <dbReference type="EMBL" id="GBF94820.1"/>
    </source>
</evidence>
<keyword evidence="5 7" id="KW-0472">Membrane</keyword>